<name>A0A5D2A0W1_GOSDA</name>
<proteinExistence type="predicted"/>
<keyword evidence="2" id="KW-1185">Reference proteome</keyword>
<organism evidence="1 2">
    <name type="scientific">Gossypium darwinii</name>
    <name type="common">Darwin's cotton</name>
    <name type="synonym">Gossypium barbadense var. darwinii</name>
    <dbReference type="NCBI Taxonomy" id="34276"/>
    <lineage>
        <taxon>Eukaryota</taxon>
        <taxon>Viridiplantae</taxon>
        <taxon>Streptophyta</taxon>
        <taxon>Embryophyta</taxon>
        <taxon>Tracheophyta</taxon>
        <taxon>Spermatophyta</taxon>
        <taxon>Magnoliopsida</taxon>
        <taxon>eudicotyledons</taxon>
        <taxon>Gunneridae</taxon>
        <taxon>Pentapetalae</taxon>
        <taxon>rosids</taxon>
        <taxon>malvids</taxon>
        <taxon>Malvales</taxon>
        <taxon>Malvaceae</taxon>
        <taxon>Malvoideae</taxon>
        <taxon>Gossypium</taxon>
    </lineage>
</organism>
<evidence type="ECO:0000313" key="2">
    <source>
        <dbReference type="Proteomes" id="UP000323506"/>
    </source>
</evidence>
<evidence type="ECO:0000313" key="1">
    <source>
        <dbReference type="EMBL" id="TYG38059.1"/>
    </source>
</evidence>
<reference evidence="1 2" key="1">
    <citation type="submission" date="2019-06" db="EMBL/GenBank/DDBJ databases">
        <title>WGS assembly of Gossypium darwinii.</title>
        <authorList>
            <person name="Chen Z.J."/>
            <person name="Sreedasyam A."/>
            <person name="Ando A."/>
            <person name="Song Q."/>
            <person name="De L."/>
            <person name="Hulse-Kemp A."/>
            <person name="Ding M."/>
            <person name="Ye W."/>
            <person name="Kirkbride R."/>
            <person name="Jenkins J."/>
            <person name="Plott C."/>
            <person name="Lovell J."/>
            <person name="Lin Y.-M."/>
            <person name="Vaughn R."/>
            <person name="Liu B."/>
            <person name="Li W."/>
            <person name="Simpson S."/>
            <person name="Scheffler B."/>
            <person name="Saski C."/>
            <person name="Grover C."/>
            <person name="Hu G."/>
            <person name="Conover J."/>
            <person name="Carlson J."/>
            <person name="Shu S."/>
            <person name="Boston L."/>
            <person name="Williams M."/>
            <person name="Peterson D."/>
            <person name="Mcgee K."/>
            <person name="Jones D."/>
            <person name="Wendel J."/>
            <person name="Stelly D."/>
            <person name="Grimwood J."/>
            <person name="Schmutz J."/>
        </authorList>
    </citation>
    <scope>NUCLEOTIDE SEQUENCE [LARGE SCALE GENOMIC DNA]</scope>
    <source>
        <strain evidence="1">1808015.09</strain>
    </source>
</reference>
<dbReference type="EMBL" id="CM017713">
    <property type="protein sequence ID" value="TYG38059.1"/>
    <property type="molecule type" value="Genomic_DNA"/>
</dbReference>
<dbReference type="AlphaFoldDB" id="A0A5D2A0W1"/>
<sequence>MGSNSYWNLDERISQLTCTLSEQELLSFQFSCFWFQSDSSSQTFIDSVVARINCREKIVCIYLSWGGCLYTCHMGVKDAIVRRHYYAGE</sequence>
<protein>
    <submittedName>
        <fullName evidence="1">Uncharacterized protein</fullName>
    </submittedName>
</protein>
<gene>
    <name evidence="1" type="ORF">ES288_D13G191200v1</name>
</gene>
<accession>A0A5D2A0W1</accession>
<dbReference type="Proteomes" id="UP000323506">
    <property type="component" value="Chromosome D13"/>
</dbReference>